<feature type="region of interest" description="Disordered" evidence="1">
    <location>
        <begin position="1"/>
        <end position="50"/>
    </location>
</feature>
<protein>
    <submittedName>
        <fullName evidence="2">Uncharacterized protein</fullName>
    </submittedName>
</protein>
<keyword evidence="3" id="KW-1185">Reference proteome</keyword>
<proteinExistence type="predicted"/>
<reference evidence="2 3" key="2">
    <citation type="journal article" date="2017" name="Nature">
        <title>The Apostasia genome and the evolution of orchids.</title>
        <authorList>
            <person name="Zhang G.Q."/>
            <person name="Liu K.W."/>
            <person name="Li Z."/>
            <person name="Lohaus R."/>
            <person name="Hsiao Y.Y."/>
            <person name="Niu S.C."/>
            <person name="Wang J.Y."/>
            <person name="Lin Y.C."/>
            <person name="Xu Q."/>
            <person name="Chen L.J."/>
            <person name="Yoshida K."/>
            <person name="Fujiwara S."/>
            <person name="Wang Z.W."/>
            <person name="Zhang Y.Q."/>
            <person name="Mitsuda N."/>
            <person name="Wang M."/>
            <person name="Liu G.H."/>
            <person name="Pecoraro L."/>
            <person name="Huang H.X."/>
            <person name="Xiao X.J."/>
            <person name="Lin M."/>
            <person name="Wu X.Y."/>
            <person name="Wu W.L."/>
            <person name="Chen Y.Y."/>
            <person name="Chang S.B."/>
            <person name="Sakamoto S."/>
            <person name="Ohme-Takagi M."/>
            <person name="Yagi M."/>
            <person name="Zeng S.J."/>
            <person name="Shen C.Y."/>
            <person name="Yeh C.M."/>
            <person name="Luo Y.B."/>
            <person name="Tsai W.C."/>
            <person name="Van de Peer Y."/>
            <person name="Liu Z.J."/>
        </authorList>
    </citation>
    <scope>NUCLEOTIDE SEQUENCE [LARGE SCALE GENOMIC DNA]</scope>
    <source>
        <tissue evidence="2">The whole plant</tissue>
    </source>
</reference>
<dbReference type="PANTHER" id="PTHR34112:SF13">
    <property type="entry name" value="OS04G0448200 PROTEIN"/>
    <property type="match status" value="1"/>
</dbReference>
<feature type="region of interest" description="Disordered" evidence="1">
    <location>
        <begin position="304"/>
        <end position="417"/>
    </location>
</feature>
<evidence type="ECO:0000313" key="2">
    <source>
        <dbReference type="EMBL" id="PKU82075.1"/>
    </source>
</evidence>
<dbReference type="Proteomes" id="UP000233837">
    <property type="component" value="Unassembled WGS sequence"/>
</dbReference>
<feature type="region of interest" description="Disordered" evidence="1">
    <location>
        <begin position="72"/>
        <end position="114"/>
    </location>
</feature>
<dbReference type="PANTHER" id="PTHR34112">
    <property type="entry name" value="C-JUN-AMINO-TERMINAL KINASE-INTERACTING PROTEIN"/>
    <property type="match status" value="1"/>
</dbReference>
<dbReference type="AlphaFoldDB" id="A0A2I0X2E1"/>
<reference evidence="2 3" key="1">
    <citation type="journal article" date="2016" name="Sci. Rep.">
        <title>The Dendrobium catenatum Lindl. genome sequence provides insights into polysaccharide synthase, floral development and adaptive evolution.</title>
        <authorList>
            <person name="Zhang G.Q."/>
            <person name="Xu Q."/>
            <person name="Bian C."/>
            <person name="Tsai W.C."/>
            <person name="Yeh C.M."/>
            <person name="Liu K.W."/>
            <person name="Yoshida K."/>
            <person name="Zhang L.S."/>
            <person name="Chang S.B."/>
            <person name="Chen F."/>
            <person name="Shi Y."/>
            <person name="Su Y.Y."/>
            <person name="Zhang Y.Q."/>
            <person name="Chen L.J."/>
            <person name="Yin Y."/>
            <person name="Lin M."/>
            <person name="Huang H."/>
            <person name="Deng H."/>
            <person name="Wang Z.W."/>
            <person name="Zhu S.L."/>
            <person name="Zhao X."/>
            <person name="Deng C."/>
            <person name="Niu S.C."/>
            <person name="Huang J."/>
            <person name="Wang M."/>
            <person name="Liu G.H."/>
            <person name="Yang H.J."/>
            <person name="Xiao X.J."/>
            <person name="Hsiao Y.Y."/>
            <person name="Wu W.L."/>
            <person name="Chen Y.Y."/>
            <person name="Mitsuda N."/>
            <person name="Ohme-Takagi M."/>
            <person name="Luo Y.B."/>
            <person name="Van de Peer Y."/>
            <person name="Liu Z.J."/>
        </authorList>
    </citation>
    <scope>NUCLEOTIDE SEQUENCE [LARGE SCALE GENOMIC DNA]</scope>
    <source>
        <tissue evidence="2">The whole plant</tissue>
    </source>
</reference>
<accession>A0A2I0X2E1</accession>
<dbReference type="OrthoDB" id="1917528at2759"/>
<feature type="compositionally biased region" description="Basic and acidic residues" evidence="1">
    <location>
        <begin position="99"/>
        <end position="114"/>
    </location>
</feature>
<feature type="compositionally biased region" description="Polar residues" evidence="1">
    <location>
        <begin position="344"/>
        <end position="366"/>
    </location>
</feature>
<feature type="compositionally biased region" description="Polar residues" evidence="1">
    <location>
        <begin position="382"/>
        <end position="404"/>
    </location>
</feature>
<dbReference type="EMBL" id="KZ502211">
    <property type="protein sequence ID" value="PKU82075.1"/>
    <property type="molecule type" value="Genomic_DNA"/>
</dbReference>
<feature type="compositionally biased region" description="Polar residues" evidence="1">
    <location>
        <begin position="16"/>
        <end position="33"/>
    </location>
</feature>
<feature type="compositionally biased region" description="Polar residues" evidence="1">
    <location>
        <begin position="312"/>
        <end position="321"/>
    </location>
</feature>
<sequence>MERSEPTFVPEWYKGVNNNTAGSINTNHNSGSLHSAPDEHTNVFPSRNSLSSVCEHDAPRSLFFSDKASSSFRRSVSSNGSMGREKDLPSPVCNSFGWSKRDRDRDREKNPDLWDRDKPLLLDYGFSNYPDSLVANTPENDYLRRSHSMVSRRRVDSHLKRHGHNSSNGILSSGMVTNITKSTFERDFPSLGAEERHWGSDLGGVSSPGLSTAINNLPVCASRIIGGDGWTSALAEVPPILGVNGQVVSSTLQTSSALATASSNSTGLSMAETLAQAPGRVRATAQQPNDSQKIEELHRQKILKLRPVTPSMLKNSGPNSADKSKTKGARIAEFSSSKQQSSSNLLIHTTFRSDVSKTSNSGQFQVLNRERNGYSPTAKDGPNSTNISRAPSSSGGIPPTTVQSFKGPMNPKLKVDGQGGALTIRSYGEKKITTQAQKRNDFFNSLRNKSPAIQPAANPNDDQSCNVSSSNLDKISVDSTSVMAASSFNSNSHCSVENGNCSAGGGAFEEPEKLAPDEEEAAFLRSLGWEENAGEEALTREEIESFLSEHKTRKPASNLKL</sequence>
<evidence type="ECO:0000313" key="3">
    <source>
        <dbReference type="Proteomes" id="UP000233837"/>
    </source>
</evidence>
<feature type="compositionally biased region" description="Low complexity" evidence="1">
    <location>
        <begin position="72"/>
        <end position="81"/>
    </location>
</feature>
<gene>
    <name evidence="2" type="ORF">MA16_Dca004092</name>
</gene>
<evidence type="ECO:0000256" key="1">
    <source>
        <dbReference type="SAM" id="MobiDB-lite"/>
    </source>
</evidence>
<name>A0A2I0X2E1_9ASPA</name>
<organism evidence="2 3">
    <name type="scientific">Dendrobium catenatum</name>
    <dbReference type="NCBI Taxonomy" id="906689"/>
    <lineage>
        <taxon>Eukaryota</taxon>
        <taxon>Viridiplantae</taxon>
        <taxon>Streptophyta</taxon>
        <taxon>Embryophyta</taxon>
        <taxon>Tracheophyta</taxon>
        <taxon>Spermatophyta</taxon>
        <taxon>Magnoliopsida</taxon>
        <taxon>Liliopsida</taxon>
        <taxon>Asparagales</taxon>
        <taxon>Orchidaceae</taxon>
        <taxon>Epidendroideae</taxon>
        <taxon>Malaxideae</taxon>
        <taxon>Dendrobiinae</taxon>
        <taxon>Dendrobium</taxon>
    </lineage>
</organism>